<organism evidence="5 6">
    <name type="scientific">Parapedobacter defluvii</name>
    <dbReference type="NCBI Taxonomy" id="2045106"/>
    <lineage>
        <taxon>Bacteria</taxon>
        <taxon>Pseudomonadati</taxon>
        <taxon>Bacteroidota</taxon>
        <taxon>Sphingobacteriia</taxon>
        <taxon>Sphingobacteriales</taxon>
        <taxon>Sphingobacteriaceae</taxon>
        <taxon>Parapedobacter</taxon>
    </lineage>
</organism>
<evidence type="ECO:0000313" key="6">
    <source>
        <dbReference type="Proteomes" id="UP000597338"/>
    </source>
</evidence>
<proteinExistence type="inferred from homology"/>
<dbReference type="Pfam" id="PF03328">
    <property type="entry name" value="HpcH_HpaI"/>
    <property type="match status" value="1"/>
</dbReference>
<accession>A0ABQ1L0Z9</accession>
<feature type="domain" description="HpcH/HpaI aldolase/citrate lyase" evidence="4">
    <location>
        <begin position="14"/>
        <end position="235"/>
    </location>
</feature>
<comment type="similarity">
    <text evidence="1">Belongs to the HpcH/HpaI aldolase family.</text>
</comment>
<dbReference type="InterPro" id="IPR050251">
    <property type="entry name" value="HpcH-HpaI_aldolase"/>
</dbReference>
<evidence type="ECO:0000313" key="5">
    <source>
        <dbReference type="EMBL" id="GGC14861.1"/>
    </source>
</evidence>
<dbReference type="SUPFAM" id="SSF51621">
    <property type="entry name" value="Phosphoenolpyruvate/pyruvate domain"/>
    <property type="match status" value="1"/>
</dbReference>
<name>A0ABQ1L0Z9_9SPHI</name>
<dbReference type="Gene3D" id="3.20.20.60">
    <property type="entry name" value="Phosphoenolpyruvate-binding domains"/>
    <property type="match status" value="1"/>
</dbReference>
<keyword evidence="6" id="KW-1185">Reference proteome</keyword>
<evidence type="ECO:0000259" key="4">
    <source>
        <dbReference type="Pfam" id="PF03328"/>
    </source>
</evidence>
<dbReference type="Proteomes" id="UP000597338">
    <property type="component" value="Unassembled WGS sequence"/>
</dbReference>
<keyword evidence="3" id="KW-0456">Lyase</keyword>
<dbReference type="InterPro" id="IPR005000">
    <property type="entry name" value="Aldolase/citrate-lyase_domain"/>
</dbReference>
<keyword evidence="2" id="KW-0479">Metal-binding</keyword>
<evidence type="ECO:0000256" key="3">
    <source>
        <dbReference type="ARBA" id="ARBA00023239"/>
    </source>
</evidence>
<sequence length="250" mass="27094">MSTTHIREHAFSLGTWISTGSPVVAELASQYAFDWILIDFEHGATSDASMPEILRSVSHRPPAVIVRVPELLPSLIARALDWGADGIMLPHVRSAQEAAQCVQAMRYPPDGCRGYSSSVRAYGYGTVPPADPAKVHPLLFAQIEDLAGVNQSEAIAAVNGVDVLFVGPADLKLALANETVPEKPTFDDALHRVAAAAAKHGKRAGILLRDHLQVDTLLTLRYSCIAVDSDLALLRQGYERLIRNFGHQED</sequence>
<protein>
    <submittedName>
        <fullName evidence="5">5-keto-4-deoxy-D-glucarate aldolase</fullName>
    </submittedName>
</protein>
<evidence type="ECO:0000256" key="2">
    <source>
        <dbReference type="ARBA" id="ARBA00022723"/>
    </source>
</evidence>
<evidence type="ECO:0000256" key="1">
    <source>
        <dbReference type="ARBA" id="ARBA00005568"/>
    </source>
</evidence>
<dbReference type="PANTHER" id="PTHR30502">
    <property type="entry name" value="2-KETO-3-DEOXY-L-RHAMNONATE ALDOLASE"/>
    <property type="match status" value="1"/>
</dbReference>
<dbReference type="InterPro" id="IPR015813">
    <property type="entry name" value="Pyrv/PenolPyrv_kinase-like_dom"/>
</dbReference>
<dbReference type="RefSeq" id="WP_188746734.1">
    <property type="nucleotide sequence ID" value="NZ_BMIK01000001.1"/>
</dbReference>
<reference evidence="6" key="1">
    <citation type="journal article" date="2019" name="Int. J. Syst. Evol. Microbiol.">
        <title>The Global Catalogue of Microorganisms (GCM) 10K type strain sequencing project: providing services to taxonomists for standard genome sequencing and annotation.</title>
        <authorList>
            <consortium name="The Broad Institute Genomics Platform"/>
            <consortium name="The Broad Institute Genome Sequencing Center for Infectious Disease"/>
            <person name="Wu L."/>
            <person name="Ma J."/>
        </authorList>
    </citation>
    <scope>NUCLEOTIDE SEQUENCE [LARGE SCALE GENOMIC DNA]</scope>
    <source>
        <strain evidence="6">CGMCC 1.15342</strain>
    </source>
</reference>
<comment type="caution">
    <text evidence="5">The sequence shown here is derived from an EMBL/GenBank/DDBJ whole genome shotgun (WGS) entry which is preliminary data.</text>
</comment>
<dbReference type="InterPro" id="IPR040442">
    <property type="entry name" value="Pyrv_kinase-like_dom_sf"/>
</dbReference>
<dbReference type="PANTHER" id="PTHR30502:SF0">
    <property type="entry name" value="PHOSPHOENOLPYRUVATE CARBOXYLASE FAMILY PROTEIN"/>
    <property type="match status" value="1"/>
</dbReference>
<gene>
    <name evidence="5" type="primary">garL</name>
    <name evidence="5" type="ORF">GCM10011386_03300</name>
</gene>
<dbReference type="EMBL" id="BMIK01000001">
    <property type="protein sequence ID" value="GGC14861.1"/>
    <property type="molecule type" value="Genomic_DNA"/>
</dbReference>